<evidence type="ECO:0000313" key="2">
    <source>
        <dbReference type="Proteomes" id="UP000182229"/>
    </source>
</evidence>
<dbReference type="AlphaFoldDB" id="A0A1L9B398"/>
<comment type="caution">
    <text evidence="1">The sequence shown here is derived from an EMBL/GenBank/DDBJ whole genome shotgun (WGS) entry which is preliminary data.</text>
</comment>
<gene>
    <name evidence="1" type="ORF">BON30_32105</name>
</gene>
<proteinExistence type="predicted"/>
<protein>
    <recommendedName>
        <fullName evidence="3">Double-CXXCG motif protein</fullName>
    </recommendedName>
</protein>
<keyword evidence="2" id="KW-1185">Reference proteome</keyword>
<dbReference type="RefSeq" id="WP_071902579.1">
    <property type="nucleotide sequence ID" value="NZ_MPIN01000010.1"/>
</dbReference>
<dbReference type="NCBIfam" id="TIGR02264">
    <property type="entry name" value="gmx_para_CXXCG"/>
    <property type="match status" value="1"/>
</dbReference>
<reference evidence="1 2" key="2">
    <citation type="submission" date="2016-12" db="EMBL/GenBank/DDBJ databases">
        <title>Draft Genome Sequence of Cystobacter ferrugineus Strain Cbfe23.</title>
        <authorList>
            <person name="Akbar S."/>
            <person name="Dowd S.E."/>
            <person name="Stevens D.C."/>
        </authorList>
    </citation>
    <scope>NUCLEOTIDE SEQUENCE [LARGE SCALE GENOMIC DNA]</scope>
    <source>
        <strain evidence="1 2">Cbfe23</strain>
    </source>
</reference>
<evidence type="ECO:0000313" key="1">
    <source>
        <dbReference type="EMBL" id="OJH36690.1"/>
    </source>
</evidence>
<dbReference type="Proteomes" id="UP000182229">
    <property type="component" value="Unassembled WGS sequence"/>
</dbReference>
<accession>A0A1L9B398</accession>
<evidence type="ECO:0008006" key="3">
    <source>
        <dbReference type="Google" id="ProtNLM"/>
    </source>
</evidence>
<dbReference type="OrthoDB" id="5504058at2"/>
<sequence>MTRFYELRAPRDSQYTGDLAARHKWGSLPGLRCPECGATWAGGLAAYPSVDLSAWDERGLYARPRPEPFDEFVRLCSLVQPFLPVGARLRPGTRLGPLVGTAEGTFGSFFLHSPGLNLIRREALERLRAEGVRGLRGVRAELVFQQPAPPELVELELFPRGRLHPECTPERPPACPKCGRDSFPFPDEPVLEGNSLPTDADLFLLSDFETIRIATDRFVDAVRRLTLDDIDIREVAVR</sequence>
<dbReference type="InterPro" id="IPR011750">
    <property type="entry name" value="Gmx_para_CXXCG"/>
</dbReference>
<dbReference type="EMBL" id="MPIN01000010">
    <property type="protein sequence ID" value="OJH36690.1"/>
    <property type="molecule type" value="Genomic_DNA"/>
</dbReference>
<name>A0A1L9B398_9BACT</name>
<dbReference type="Pfam" id="PF09535">
    <property type="entry name" value="Gmx_para_CXXCG"/>
    <property type="match status" value="1"/>
</dbReference>
<reference evidence="2" key="1">
    <citation type="submission" date="2016-11" db="EMBL/GenBank/DDBJ databases">
        <authorList>
            <person name="Shukria A."/>
            <person name="Stevens D.C."/>
        </authorList>
    </citation>
    <scope>NUCLEOTIDE SEQUENCE [LARGE SCALE GENOMIC DNA]</scope>
    <source>
        <strain evidence="2">Cbfe23</strain>
    </source>
</reference>
<organism evidence="1 2">
    <name type="scientific">Cystobacter ferrugineus</name>
    <dbReference type="NCBI Taxonomy" id="83449"/>
    <lineage>
        <taxon>Bacteria</taxon>
        <taxon>Pseudomonadati</taxon>
        <taxon>Myxococcota</taxon>
        <taxon>Myxococcia</taxon>
        <taxon>Myxococcales</taxon>
        <taxon>Cystobacterineae</taxon>
        <taxon>Archangiaceae</taxon>
        <taxon>Cystobacter</taxon>
    </lineage>
</organism>